<dbReference type="EMBL" id="CACRXK020035969">
    <property type="protein sequence ID" value="CAB4044728.1"/>
    <property type="molecule type" value="Genomic_DNA"/>
</dbReference>
<protein>
    <submittedName>
        <fullName evidence="2">Uncharacterized protein</fullName>
    </submittedName>
</protein>
<gene>
    <name evidence="2" type="ORF">PACLA_8A082122</name>
</gene>
<accession>A0A6S7KKN4</accession>
<feature type="compositionally biased region" description="Polar residues" evidence="1">
    <location>
        <begin position="91"/>
        <end position="103"/>
    </location>
</feature>
<proteinExistence type="predicted"/>
<dbReference type="AlphaFoldDB" id="A0A6S7KKN4"/>
<organism evidence="2 3">
    <name type="scientific">Paramuricea clavata</name>
    <name type="common">Red gorgonian</name>
    <name type="synonym">Violescent sea-whip</name>
    <dbReference type="NCBI Taxonomy" id="317549"/>
    <lineage>
        <taxon>Eukaryota</taxon>
        <taxon>Metazoa</taxon>
        <taxon>Cnidaria</taxon>
        <taxon>Anthozoa</taxon>
        <taxon>Octocorallia</taxon>
        <taxon>Malacalcyonacea</taxon>
        <taxon>Plexauridae</taxon>
        <taxon>Paramuricea</taxon>
    </lineage>
</organism>
<keyword evidence="3" id="KW-1185">Reference proteome</keyword>
<sequence>RKSLEKRLSAAQRDQKLIEAAKEDTAMRKDMLECFKDSSTTTAHSMENMSSTLKEMSQGMTQAMVLLANAFNRPRQPAQHHPGFMPYHFNQPISFGSGHNQPVSYPIPDDQENPLFELN</sequence>
<feature type="region of interest" description="Disordered" evidence="1">
    <location>
        <begin position="75"/>
        <end position="119"/>
    </location>
</feature>
<evidence type="ECO:0000256" key="1">
    <source>
        <dbReference type="SAM" id="MobiDB-lite"/>
    </source>
</evidence>
<reference evidence="2" key="1">
    <citation type="submission" date="2020-04" db="EMBL/GenBank/DDBJ databases">
        <authorList>
            <person name="Alioto T."/>
            <person name="Alioto T."/>
            <person name="Gomez Garrido J."/>
        </authorList>
    </citation>
    <scope>NUCLEOTIDE SEQUENCE</scope>
    <source>
        <strain evidence="2">A484AB</strain>
    </source>
</reference>
<name>A0A6S7KKN4_PARCT</name>
<evidence type="ECO:0000313" key="3">
    <source>
        <dbReference type="Proteomes" id="UP001152795"/>
    </source>
</evidence>
<comment type="caution">
    <text evidence="2">The sequence shown here is derived from an EMBL/GenBank/DDBJ whole genome shotgun (WGS) entry which is preliminary data.</text>
</comment>
<feature type="non-terminal residue" evidence="2">
    <location>
        <position position="1"/>
    </location>
</feature>
<evidence type="ECO:0000313" key="2">
    <source>
        <dbReference type="EMBL" id="CAB4044728.1"/>
    </source>
</evidence>
<dbReference type="Proteomes" id="UP001152795">
    <property type="component" value="Unassembled WGS sequence"/>
</dbReference>
<dbReference type="OrthoDB" id="5982327at2759"/>